<evidence type="ECO:0000256" key="1">
    <source>
        <dbReference type="SAM" id="Phobius"/>
    </source>
</evidence>
<proteinExistence type="predicted"/>
<organism evidence="2">
    <name type="scientific">gut metagenome</name>
    <dbReference type="NCBI Taxonomy" id="749906"/>
    <lineage>
        <taxon>unclassified sequences</taxon>
        <taxon>metagenomes</taxon>
        <taxon>organismal metagenomes</taxon>
    </lineage>
</organism>
<feature type="transmembrane region" description="Helical" evidence="1">
    <location>
        <begin position="24"/>
        <end position="43"/>
    </location>
</feature>
<dbReference type="AlphaFoldDB" id="J9GI78"/>
<evidence type="ECO:0000313" key="2">
    <source>
        <dbReference type="EMBL" id="EJX07267.1"/>
    </source>
</evidence>
<name>J9GI78_9ZZZZ</name>
<reference evidence="2" key="1">
    <citation type="journal article" date="2012" name="PLoS ONE">
        <title>Gene sets for utilization of primary and secondary nutrition supplies in the distal gut of endangered iberian lynx.</title>
        <authorList>
            <person name="Alcaide M."/>
            <person name="Messina E."/>
            <person name="Richter M."/>
            <person name="Bargiela R."/>
            <person name="Peplies J."/>
            <person name="Huws S.A."/>
            <person name="Newbold C.J."/>
            <person name="Golyshin P.N."/>
            <person name="Simon M.A."/>
            <person name="Lopez G."/>
            <person name="Yakimov M.M."/>
            <person name="Ferrer M."/>
        </authorList>
    </citation>
    <scope>NUCLEOTIDE SEQUENCE</scope>
</reference>
<accession>J9GI78</accession>
<sequence>MFGVVDRKLFCFTTKELAVQPCDLSRQLLDTFLLFFILFRLFFIDGRQ</sequence>
<gene>
    <name evidence="2" type="ORF">EVA_04623</name>
</gene>
<dbReference type="EMBL" id="AMCI01000923">
    <property type="protein sequence ID" value="EJX07267.1"/>
    <property type="molecule type" value="Genomic_DNA"/>
</dbReference>
<keyword evidence="1" id="KW-0472">Membrane</keyword>
<keyword evidence="1" id="KW-0812">Transmembrane</keyword>
<protein>
    <submittedName>
        <fullName evidence="2">Uncharacterized protein</fullName>
    </submittedName>
</protein>
<keyword evidence="1" id="KW-1133">Transmembrane helix</keyword>
<comment type="caution">
    <text evidence="2">The sequence shown here is derived from an EMBL/GenBank/DDBJ whole genome shotgun (WGS) entry which is preliminary data.</text>
</comment>